<dbReference type="GO" id="GO:0090110">
    <property type="term" value="P:COPII-coated vesicle cargo loading"/>
    <property type="evidence" value="ECO:0007669"/>
    <property type="project" value="TreeGrafter"/>
</dbReference>
<comment type="similarity">
    <text evidence="3">Belongs to the WD repeat SEC31 family.</text>
</comment>
<keyword evidence="11" id="KW-0653">Protein transport</keyword>
<feature type="compositionally biased region" description="Low complexity" evidence="16">
    <location>
        <begin position="986"/>
        <end position="998"/>
    </location>
</feature>
<evidence type="ECO:0000256" key="2">
    <source>
        <dbReference type="ARBA" id="ARBA00004397"/>
    </source>
</evidence>
<evidence type="ECO:0000256" key="12">
    <source>
        <dbReference type="ARBA" id="ARBA00023136"/>
    </source>
</evidence>
<dbReference type="InterPro" id="IPR015943">
    <property type="entry name" value="WD40/YVTN_repeat-like_dom_sf"/>
</dbReference>
<dbReference type="GO" id="GO:0005198">
    <property type="term" value="F:structural molecule activity"/>
    <property type="evidence" value="ECO:0007669"/>
    <property type="project" value="TreeGrafter"/>
</dbReference>
<keyword evidence="6" id="KW-0813">Transport</keyword>
<feature type="compositionally biased region" description="Low complexity" evidence="16">
    <location>
        <begin position="1022"/>
        <end position="1036"/>
    </location>
</feature>
<feature type="repeat" description="WD" evidence="15">
    <location>
        <begin position="115"/>
        <end position="157"/>
    </location>
</feature>
<feature type="domain" description="SRA1/Sec31" evidence="17">
    <location>
        <begin position="1150"/>
        <end position="1278"/>
    </location>
</feature>
<keyword evidence="12" id="KW-0472">Membrane</keyword>
<gene>
    <name evidence="18" type="primary">SEC31</name>
    <name evidence="18" type="ORF">DEBR0S4_03664G</name>
</gene>
<evidence type="ECO:0000256" key="13">
    <source>
        <dbReference type="ARBA" id="ARBA00023329"/>
    </source>
</evidence>
<evidence type="ECO:0000256" key="5">
    <source>
        <dbReference type="ARBA" id="ARBA00021236"/>
    </source>
</evidence>
<dbReference type="SUPFAM" id="SSF50978">
    <property type="entry name" value="WD40 repeat-like"/>
    <property type="match status" value="1"/>
</dbReference>
<dbReference type="InterPro" id="IPR009917">
    <property type="entry name" value="SRA1/Sec31"/>
</dbReference>
<keyword evidence="13" id="KW-0968">Cytoplasmic vesicle</keyword>
<evidence type="ECO:0000256" key="4">
    <source>
        <dbReference type="ARBA" id="ARBA00013507"/>
    </source>
</evidence>
<dbReference type="InterPro" id="IPR001680">
    <property type="entry name" value="WD40_rpt"/>
</dbReference>
<evidence type="ECO:0000256" key="7">
    <source>
        <dbReference type="ARBA" id="ARBA00022574"/>
    </source>
</evidence>
<evidence type="ECO:0000313" key="19">
    <source>
        <dbReference type="Proteomes" id="UP000478008"/>
    </source>
</evidence>
<dbReference type="Proteomes" id="UP000478008">
    <property type="component" value="Unassembled WGS sequence"/>
</dbReference>
<keyword evidence="7 15" id="KW-0853">WD repeat</keyword>
<evidence type="ECO:0000256" key="11">
    <source>
        <dbReference type="ARBA" id="ARBA00022927"/>
    </source>
</evidence>
<feature type="region of interest" description="Disordered" evidence="16">
    <location>
        <begin position="463"/>
        <end position="497"/>
    </location>
</feature>
<dbReference type="GO" id="GO:0070971">
    <property type="term" value="C:endoplasmic reticulum exit site"/>
    <property type="evidence" value="ECO:0007669"/>
    <property type="project" value="TreeGrafter"/>
</dbReference>
<dbReference type="PANTHER" id="PTHR13923:SF11">
    <property type="entry name" value="SECRETORY 31, ISOFORM D"/>
    <property type="match status" value="1"/>
</dbReference>
<evidence type="ECO:0000256" key="15">
    <source>
        <dbReference type="PROSITE-ProRule" id="PRU00221"/>
    </source>
</evidence>
<comment type="function">
    <text evidence="14">Component of the coat protein complex II (COPII) which promotes the formation of transport vesicles from the endoplasmic reticulum (ER). The coat has two main functions, the physical deformation of the endoplasmic reticulum membrane into vesicles and the selection of cargo molecules.</text>
</comment>
<evidence type="ECO:0000259" key="17">
    <source>
        <dbReference type="Pfam" id="PF07304"/>
    </source>
</evidence>
<dbReference type="Pfam" id="PF07304">
    <property type="entry name" value="SRA1"/>
    <property type="match status" value="1"/>
</dbReference>
<dbReference type="Gene3D" id="1.25.40.1030">
    <property type="match status" value="1"/>
</dbReference>
<evidence type="ECO:0000256" key="10">
    <source>
        <dbReference type="ARBA" id="ARBA00022892"/>
    </source>
</evidence>
<evidence type="ECO:0000256" key="9">
    <source>
        <dbReference type="ARBA" id="ARBA00022824"/>
    </source>
</evidence>
<feature type="region of interest" description="Disordered" evidence="16">
    <location>
        <begin position="1090"/>
        <end position="1175"/>
    </location>
</feature>
<dbReference type="PROSITE" id="PS50082">
    <property type="entry name" value="WD_REPEATS_2"/>
    <property type="match status" value="2"/>
</dbReference>
<evidence type="ECO:0000256" key="3">
    <source>
        <dbReference type="ARBA" id="ARBA00009358"/>
    </source>
</evidence>
<dbReference type="SMART" id="SM00320">
    <property type="entry name" value="WD40"/>
    <property type="match status" value="6"/>
</dbReference>
<evidence type="ECO:0000256" key="8">
    <source>
        <dbReference type="ARBA" id="ARBA00022737"/>
    </source>
</evidence>
<comment type="subcellular location">
    <subcellularLocation>
        <location evidence="1">Cytoplasmic vesicle</location>
        <location evidence="1">COPII-coated vesicle membrane</location>
        <topology evidence="1">Peripheral membrane protein</topology>
        <orientation evidence="1">Cytoplasmic side</orientation>
    </subcellularLocation>
    <subcellularLocation>
        <location evidence="2">Endoplasmic reticulum membrane</location>
        <topology evidence="2">Peripheral membrane protein</topology>
        <orientation evidence="2">Cytoplasmic side</orientation>
    </subcellularLocation>
</comment>
<feature type="compositionally biased region" description="Basic and acidic residues" evidence="16">
    <location>
        <begin position="463"/>
        <end position="490"/>
    </location>
</feature>
<keyword evidence="10" id="KW-0931">ER-Golgi transport</keyword>
<evidence type="ECO:0000256" key="6">
    <source>
        <dbReference type="ARBA" id="ARBA00022448"/>
    </source>
</evidence>
<name>A0A7D9CYH0_DEKBR</name>
<dbReference type="Pfam" id="PF00400">
    <property type="entry name" value="WD40"/>
    <property type="match status" value="2"/>
</dbReference>
<dbReference type="Gene3D" id="2.130.10.10">
    <property type="entry name" value="YVTN repeat-like/Quinoprotein amine dehydrogenase"/>
    <property type="match status" value="1"/>
</dbReference>
<organism evidence="18 19">
    <name type="scientific">Dekkera bruxellensis</name>
    <name type="common">Brettanomyces custersii</name>
    <dbReference type="NCBI Taxonomy" id="5007"/>
    <lineage>
        <taxon>Eukaryota</taxon>
        <taxon>Fungi</taxon>
        <taxon>Dikarya</taxon>
        <taxon>Ascomycota</taxon>
        <taxon>Saccharomycotina</taxon>
        <taxon>Pichiomycetes</taxon>
        <taxon>Pichiales</taxon>
        <taxon>Pichiaceae</taxon>
        <taxon>Brettanomyces</taxon>
    </lineage>
</organism>
<sequence length="1281" mass="135937">MVKLCEINQTATFAWSHDSLPLLAAGTLAGVMDDTFSSDSVLEIYDAFNATKGEPKRLYSGTASAKYNSLAWSAPSKDHSRGLLASGLENSTIELYDPEALLKGDAETVPVLETYKKHTTAVLQVQFNALQQHILASSGSNGEIFVWDTNKGTCFSPGRAMSPAGKVSCLSWNNTVSHIFASAGDTGYASIWDLKAKREVLQLSYSGVNLSVVDWHPSQSTRIVTASGSDLDPVILTWDLRNSSTPEQILKGHRKAILSLDWCKRDPELLLSSGKDDAAMLWNPVSGEKLAEYPSLPNWANETRFAPSIPDVFASASLGKKIVVQSLQDTSPPIAAKVGSTAANEDEFWSQISSADTQQPVFEKHQAPSWLKRPVSATFGYGGRLAVVLEGKEASEVKVVSVPGVMKTVSSAAKSLKDAVESGDFKAVCAQKISCECSGGLAGAKDWELLGKLVENSRKKVLEGQVEEKEAEKAAEGAENGDEKTQKDTLEGSENSDEDFFEQLQSAKKAEVVASYVPTGEFSISGTNEQNDTFDARAITKLLQGDTEGTLDLCVADDHILEALVLALDGTNEMKAKVKSAYFSKFAKDSPLARILYSATNKDVSDIVENADISSWKRVARSILAYDGANDAKFSSHVTKLGTRLAEAGNKASGSEQATLRDSALLCFAAGGALDKVSGIWLSELDEIEKFYEQKSDESEKKGLSASDIRFKALSEVVEKIFVYENAAKLADNSHFKELPALGSVLREYAGFLVGAGEFSLARKTLDLVADDIPGIKLEKKRLAVAAGEKSVPKRTLKSPFAGPNAALYGQTSSTAALGNRKTHAARGPAAKKYVTPSYPGANGAPANVSPALGHNAYAPRAPAAAVPVNPYIRPMSPAANNPYAPRAAPPAANGGRYGAGIVNQRIPSAAASAQTAPIPAPPPTFGAVSAATPPLTHGIAPPSANKNAGGWNDLPESIGGKSLKRSTSSVAVPSVYQRALSNHNAQPPSAGPSAYAPPVQPQIQNKDAALPPPPPPQMVTGRSKFGSRSGSISGGAAHPQNAMRNPYAPVPTPALAAAPAAKNPYGPIRSPPQMSAPFNPYAPPAAAFSASPRVPNLSRRTSSVASYGSGAAEVVPPPPRMIRKIQESPATPLPPAQPQNVKTESVPLHQPQPQAPPAQPQAGKNNSIQGETAEESGVVESIVSSFNQELEKVKPKIPEKFHRQLADCEKRLGILYKKFQESSIDEATVDLLLKLSAALTKEDFAEASTLKAKLKAQNVPDYKVWLVGVERLIGMDRATS</sequence>
<evidence type="ECO:0000256" key="1">
    <source>
        <dbReference type="ARBA" id="ARBA00004299"/>
    </source>
</evidence>
<dbReference type="EMBL" id="CABFWN010000004">
    <property type="protein sequence ID" value="VUG18838.1"/>
    <property type="molecule type" value="Genomic_DNA"/>
</dbReference>
<evidence type="ECO:0000313" key="18">
    <source>
        <dbReference type="EMBL" id="VUG18838.1"/>
    </source>
</evidence>
<dbReference type="PANTHER" id="PTHR13923">
    <property type="entry name" value="SEC31-RELATED PROTEIN"/>
    <property type="match status" value="1"/>
</dbReference>
<dbReference type="Gene3D" id="1.20.940.10">
    <property type="entry name" value="Functional domain of the splicing factor Prp18"/>
    <property type="match status" value="1"/>
</dbReference>
<reference evidence="18 19" key="1">
    <citation type="submission" date="2019-07" db="EMBL/GenBank/DDBJ databases">
        <authorList>
            <person name="Friedrich A."/>
            <person name="Schacherer J."/>
        </authorList>
    </citation>
    <scope>NUCLEOTIDE SEQUENCE [LARGE SCALE GENOMIC DNA]</scope>
</reference>
<dbReference type="GO" id="GO:0007029">
    <property type="term" value="P:endoplasmic reticulum organization"/>
    <property type="evidence" value="ECO:0007669"/>
    <property type="project" value="TreeGrafter"/>
</dbReference>
<keyword evidence="8" id="KW-0677">Repeat</keyword>
<accession>A0A7D9CYH0</accession>
<proteinExistence type="inferred from homology"/>
<protein>
    <recommendedName>
        <fullName evidence="5">Protein transport protein SEC31</fullName>
    </recommendedName>
    <alternativeName>
        <fullName evidence="4">Protein transport protein sec31</fullName>
    </alternativeName>
</protein>
<feature type="region of interest" description="Disordered" evidence="16">
    <location>
        <begin position="930"/>
        <end position="967"/>
    </location>
</feature>
<dbReference type="GO" id="GO:0030127">
    <property type="term" value="C:COPII vesicle coat"/>
    <property type="evidence" value="ECO:0007669"/>
    <property type="project" value="TreeGrafter"/>
</dbReference>
<dbReference type="InterPro" id="IPR019775">
    <property type="entry name" value="WD40_repeat_CS"/>
</dbReference>
<feature type="repeat" description="WD" evidence="15">
    <location>
        <begin position="250"/>
        <end position="292"/>
    </location>
</feature>
<feature type="region of interest" description="Disordered" evidence="16">
    <location>
        <begin position="982"/>
        <end position="1051"/>
    </location>
</feature>
<evidence type="ECO:0000256" key="16">
    <source>
        <dbReference type="SAM" id="MobiDB-lite"/>
    </source>
</evidence>
<dbReference type="InterPro" id="IPR040251">
    <property type="entry name" value="SEC31-like"/>
</dbReference>
<keyword evidence="9" id="KW-0256">Endoplasmic reticulum</keyword>
<dbReference type="PROSITE" id="PS00678">
    <property type="entry name" value="WD_REPEATS_1"/>
    <property type="match status" value="1"/>
</dbReference>
<evidence type="ECO:0000256" key="14">
    <source>
        <dbReference type="ARBA" id="ARBA00025471"/>
    </source>
</evidence>
<dbReference type="InterPro" id="IPR036322">
    <property type="entry name" value="WD40_repeat_dom_sf"/>
</dbReference>
<keyword evidence="19" id="KW-1185">Reference proteome</keyword>
<dbReference type="GO" id="GO:0015031">
    <property type="term" value="P:protein transport"/>
    <property type="evidence" value="ECO:0007669"/>
    <property type="project" value="UniProtKB-KW"/>
</dbReference>
<dbReference type="GO" id="GO:0005789">
    <property type="term" value="C:endoplasmic reticulum membrane"/>
    <property type="evidence" value="ECO:0007669"/>
    <property type="project" value="UniProtKB-SubCell"/>
</dbReference>